<gene>
    <name evidence="1" type="ORF">KSF_073860</name>
</gene>
<dbReference type="AlphaFoldDB" id="A0A8J3INM7"/>
<proteinExistence type="predicted"/>
<comment type="caution">
    <text evidence="1">The sequence shown here is derived from an EMBL/GenBank/DDBJ whole genome shotgun (WGS) entry which is preliminary data.</text>
</comment>
<evidence type="ECO:0000313" key="1">
    <source>
        <dbReference type="EMBL" id="GHO97338.1"/>
    </source>
</evidence>
<reference evidence="1" key="1">
    <citation type="submission" date="2020-10" db="EMBL/GenBank/DDBJ databases">
        <title>Taxonomic study of unclassified bacteria belonging to the class Ktedonobacteria.</title>
        <authorList>
            <person name="Yabe S."/>
            <person name="Wang C.M."/>
            <person name="Zheng Y."/>
            <person name="Sakai Y."/>
            <person name="Cavaletti L."/>
            <person name="Monciardini P."/>
            <person name="Donadio S."/>
        </authorList>
    </citation>
    <scope>NUCLEOTIDE SEQUENCE</scope>
    <source>
        <strain evidence="1">ID150040</strain>
    </source>
</reference>
<dbReference type="Proteomes" id="UP000597444">
    <property type="component" value="Unassembled WGS sequence"/>
</dbReference>
<organism evidence="1 2">
    <name type="scientific">Reticulibacter mediterranei</name>
    <dbReference type="NCBI Taxonomy" id="2778369"/>
    <lineage>
        <taxon>Bacteria</taxon>
        <taxon>Bacillati</taxon>
        <taxon>Chloroflexota</taxon>
        <taxon>Ktedonobacteria</taxon>
        <taxon>Ktedonobacterales</taxon>
        <taxon>Reticulibacteraceae</taxon>
        <taxon>Reticulibacter</taxon>
    </lineage>
</organism>
<protein>
    <submittedName>
        <fullName evidence="1">Uncharacterized protein</fullName>
    </submittedName>
</protein>
<name>A0A8J3INM7_9CHLR</name>
<evidence type="ECO:0000313" key="2">
    <source>
        <dbReference type="Proteomes" id="UP000597444"/>
    </source>
</evidence>
<accession>A0A8J3INM7</accession>
<dbReference type="EMBL" id="BNJK01000001">
    <property type="protein sequence ID" value="GHO97338.1"/>
    <property type="molecule type" value="Genomic_DNA"/>
</dbReference>
<keyword evidence="2" id="KW-1185">Reference proteome</keyword>
<dbReference type="RefSeq" id="WP_220207902.1">
    <property type="nucleotide sequence ID" value="NZ_BNJK01000001.1"/>
</dbReference>
<sequence>MRIEQVKEIANAVLYEGYLLYPYRHSAIKNRQRWTLGVVYPQAYSEAEDGVEPWTMQTECLLSGSAQTTLTIAVRFLHLLQRTTDIEGEVVQGWTPESWEEGMEREVGVEKMQLGDLLSQPFQFELTFAADCIREHGVVRTQQPLAGIVELEASRVEQGIYKLDVRIKNTTPLTGLDMSRRDAVLLRSFISTHTIMQVRQGAFLSLLDPPAALEASARACQNRHTWPVLIGDEGAHDVMLSSPIILYDYPQIAPESLGPLFDGTEIDELLTLRIMTLTDVEKEEMRRGDEQARAILERIESLSPEQLMQLHGTIRSMRPISEGEEV</sequence>